<dbReference type="SUPFAM" id="SSF47413">
    <property type="entry name" value="lambda repressor-like DNA-binding domains"/>
    <property type="match status" value="1"/>
</dbReference>
<feature type="domain" description="HTH cro/C1-type" evidence="1">
    <location>
        <begin position="5"/>
        <end position="61"/>
    </location>
</feature>
<protein>
    <recommendedName>
        <fullName evidence="1">HTH cro/C1-type domain-containing protein</fullName>
    </recommendedName>
</protein>
<proteinExistence type="predicted"/>
<dbReference type="Pfam" id="PF13443">
    <property type="entry name" value="HTH_26"/>
    <property type="match status" value="1"/>
</dbReference>
<gene>
    <name evidence="2" type="ORF">BAU17_08040</name>
</gene>
<accession>A0ABQ6YYC3</accession>
<dbReference type="Proteomes" id="UP000782705">
    <property type="component" value="Unassembled WGS sequence"/>
</dbReference>
<dbReference type="InterPro" id="IPR001387">
    <property type="entry name" value="Cro/C1-type_HTH"/>
</dbReference>
<evidence type="ECO:0000313" key="2">
    <source>
        <dbReference type="EMBL" id="KAF1303070.1"/>
    </source>
</evidence>
<dbReference type="InterPro" id="IPR010982">
    <property type="entry name" value="Lambda_DNA-bd_dom_sf"/>
</dbReference>
<evidence type="ECO:0000313" key="3">
    <source>
        <dbReference type="Proteomes" id="UP000782705"/>
    </source>
</evidence>
<sequence>MKSILDIFLQEQGKTRYEVSKATGISEATLSKANKRSPETYTVKTVATIAQAVNQTPGDVLNQLIQIRDNPNRLYLVTTMTELKQRVKEQEDEFLIQGDFSELLTEVKREQLSETAMLGFQVGSGGQGDTMAWLIMRILNLFGKNDTDRENLKQDISTLYLISSLDDDKVKLQLKQLVY</sequence>
<dbReference type="RefSeq" id="WP_161902441.1">
    <property type="nucleotide sequence ID" value="NZ_MAEL01000044.1"/>
</dbReference>
<name>A0ABQ6YYC3_9ENTE</name>
<reference evidence="2 3" key="1">
    <citation type="submission" date="2016-06" db="EMBL/GenBank/DDBJ databases">
        <title>Four novel species of enterococci isolated from chicken manure.</title>
        <authorList>
            <person name="Van Tyne D."/>
        </authorList>
    </citation>
    <scope>NUCLEOTIDE SEQUENCE [LARGE SCALE GENOMIC DNA]</scope>
    <source>
        <strain evidence="2 3">CU12B</strain>
    </source>
</reference>
<keyword evidence="3" id="KW-1185">Reference proteome</keyword>
<dbReference type="EMBL" id="MAEL01000044">
    <property type="protein sequence ID" value="KAF1303070.1"/>
    <property type="molecule type" value="Genomic_DNA"/>
</dbReference>
<comment type="caution">
    <text evidence="2">The sequence shown here is derived from an EMBL/GenBank/DDBJ whole genome shotgun (WGS) entry which is preliminary data.</text>
</comment>
<organism evidence="2 3">
    <name type="scientific">Candidatus Enterococcus willemsii</name>
    <dbReference type="NCBI Taxonomy" id="1857215"/>
    <lineage>
        <taxon>Bacteria</taxon>
        <taxon>Bacillati</taxon>
        <taxon>Bacillota</taxon>
        <taxon>Bacilli</taxon>
        <taxon>Lactobacillales</taxon>
        <taxon>Enterococcaceae</taxon>
        <taxon>Enterococcus</taxon>
    </lineage>
</organism>
<evidence type="ECO:0000259" key="1">
    <source>
        <dbReference type="Pfam" id="PF13443"/>
    </source>
</evidence>